<gene>
    <name evidence="2" type="ORF">AVDCRST_MAG07-761</name>
</gene>
<protein>
    <submittedName>
        <fullName evidence="2">Uncharacterized protein</fullName>
    </submittedName>
</protein>
<accession>A0A6J4KRK2</accession>
<organism evidence="2">
    <name type="scientific">uncultured Frankineae bacterium</name>
    <dbReference type="NCBI Taxonomy" id="437475"/>
    <lineage>
        <taxon>Bacteria</taxon>
        <taxon>Bacillati</taxon>
        <taxon>Actinomycetota</taxon>
        <taxon>Actinomycetes</taxon>
        <taxon>Frankiales</taxon>
        <taxon>environmental samples</taxon>
    </lineage>
</organism>
<evidence type="ECO:0000313" key="2">
    <source>
        <dbReference type="EMBL" id="CAA9313587.1"/>
    </source>
</evidence>
<proteinExistence type="predicted"/>
<dbReference type="EMBL" id="CADCUB010000038">
    <property type="protein sequence ID" value="CAA9313587.1"/>
    <property type="molecule type" value="Genomic_DNA"/>
</dbReference>
<feature type="compositionally biased region" description="Low complexity" evidence="1">
    <location>
        <begin position="12"/>
        <end position="46"/>
    </location>
</feature>
<evidence type="ECO:0000256" key="1">
    <source>
        <dbReference type="SAM" id="MobiDB-lite"/>
    </source>
</evidence>
<feature type="compositionally biased region" description="Basic residues" evidence="1">
    <location>
        <begin position="1"/>
        <end position="11"/>
    </location>
</feature>
<sequence>ERARPQPRRPAARAPPGAGPADGAAARCPAPGRAGVRRVAGPGRASAARRRCRPRL</sequence>
<feature type="non-terminal residue" evidence="2">
    <location>
        <position position="56"/>
    </location>
</feature>
<dbReference type="AlphaFoldDB" id="A0A6J4KRK2"/>
<feature type="non-terminal residue" evidence="2">
    <location>
        <position position="1"/>
    </location>
</feature>
<feature type="compositionally biased region" description="Basic residues" evidence="1">
    <location>
        <begin position="47"/>
        <end position="56"/>
    </location>
</feature>
<feature type="region of interest" description="Disordered" evidence="1">
    <location>
        <begin position="1"/>
        <end position="56"/>
    </location>
</feature>
<name>A0A6J4KRK2_9ACTN</name>
<reference evidence="2" key="1">
    <citation type="submission" date="2020-02" db="EMBL/GenBank/DDBJ databases">
        <authorList>
            <person name="Meier V. D."/>
        </authorList>
    </citation>
    <scope>NUCLEOTIDE SEQUENCE</scope>
    <source>
        <strain evidence="2">AVDCRST_MAG07</strain>
    </source>
</reference>